<dbReference type="PANTHER" id="PTHR11328">
    <property type="entry name" value="MAJOR FACILITATOR SUPERFAMILY DOMAIN-CONTAINING PROTEIN"/>
    <property type="match status" value="1"/>
</dbReference>
<sequence length="719" mass="77629">MPGHKVLTYSFGDVANNLSFMMTSMFLTVYMTEIVGLSAGIAGAIYGITKIWAGVADLIAGQTVDRINTLWGRLRPWLLFASTPLVIAFFLLFSVPSGLSSTMALVWILLFDALFQLFYSFTNIPYGSLSSAMTQNPVDRSKLAGTRSIAGAITGVGLIFLVAPQFKDTTADNIRMHFTLIMIALAVLAVILYVICFLNSRETVPRGQGEISFRRTFAMLRQNKPLLILCSAAFFLLGAIFTANAIGMYVSLYIVGGASYMPWLMLASTIGTIGIASLVPTITVRFGKRNGYVLSGLVLLAGYALVFFMPENPLIVALMAWLLIGIGTGGTNALMFSMQADTVDYGEYVAGIRSEGGSYSILSLIRKCGQGLGGWLGLFVMGAFEYVSGAEAQTARAIDGIHMAAGLVPAVMALIAIGIMLAYPLTLDEHARVIETLNERRTQDQIADSAGVDIERVRNIEPVGDRRSTLLRHSDKPNPPIVSLFGQRGSGATSIAPMVAEMLGVDYIEQKFSSEQLTTVARRDLISDSNFDCWLRAVSDGGLQSGDLGGASDLSANHNLAEGNTLEVLSSVDNGGVLLGRNGALVLGHAVGAMHIRLVAPLDMRAERVTHQTGITFDEAVDQCQTEDRIRTEMANRLYRWNPNLDEYYDLTINTASITYKQVAETIVALYRSKYPDNIAVAPNTPARPDELTAPENEPRLEDKLSGRPVGHPDGPGAG</sequence>
<keyword evidence="4" id="KW-1185">Reference proteome</keyword>
<dbReference type="Gene3D" id="1.20.1250.20">
    <property type="entry name" value="MFS general substrate transporter like domains"/>
    <property type="match status" value="1"/>
</dbReference>
<protein>
    <submittedName>
        <fullName evidence="3">Major facilitator transporter</fullName>
    </submittedName>
</protein>
<evidence type="ECO:0000256" key="2">
    <source>
        <dbReference type="SAM" id="Phobius"/>
    </source>
</evidence>
<feature type="transmembrane region" description="Helical" evidence="2">
    <location>
        <begin position="20"/>
        <end position="46"/>
    </location>
</feature>
<feature type="transmembrane region" description="Helical" evidence="2">
    <location>
        <begin position="178"/>
        <end position="198"/>
    </location>
</feature>
<evidence type="ECO:0000313" key="4">
    <source>
        <dbReference type="Proteomes" id="UP000029914"/>
    </source>
</evidence>
<feature type="transmembrane region" description="Helical" evidence="2">
    <location>
        <begin position="260"/>
        <end position="279"/>
    </location>
</feature>
<dbReference type="InterPro" id="IPR039672">
    <property type="entry name" value="MFS_2"/>
</dbReference>
<dbReference type="AlphaFoldDB" id="A0A097IHW1"/>
<dbReference type="KEGG" id="cdo:CDOO_10880"/>
<feature type="compositionally biased region" description="Basic and acidic residues" evidence="1">
    <location>
        <begin position="697"/>
        <end position="706"/>
    </location>
</feature>
<keyword evidence="2" id="KW-0812">Transmembrane</keyword>
<dbReference type="InterPro" id="IPR001927">
    <property type="entry name" value="Na/Gal_symport"/>
</dbReference>
<dbReference type="OrthoDB" id="181905at2"/>
<dbReference type="Proteomes" id="UP000029914">
    <property type="component" value="Chromosome"/>
</dbReference>
<keyword evidence="2" id="KW-0472">Membrane</keyword>
<dbReference type="SUPFAM" id="SSF52540">
    <property type="entry name" value="P-loop containing nucleoside triphosphate hydrolases"/>
    <property type="match status" value="1"/>
</dbReference>
<dbReference type="Pfam" id="PF13189">
    <property type="entry name" value="Cytidylate_kin2"/>
    <property type="match status" value="1"/>
</dbReference>
<gene>
    <name evidence="3" type="ORF">CDOO_10880</name>
</gene>
<dbReference type="GO" id="GO:0015293">
    <property type="term" value="F:symporter activity"/>
    <property type="evidence" value="ECO:0007669"/>
    <property type="project" value="InterPro"/>
</dbReference>
<dbReference type="STRING" id="558173.CDOO_10880"/>
<dbReference type="PANTHER" id="PTHR11328:SF24">
    <property type="entry name" value="MAJOR FACILITATOR SUPERFAMILY (MFS) PROFILE DOMAIN-CONTAINING PROTEIN"/>
    <property type="match status" value="1"/>
</dbReference>
<feature type="region of interest" description="Disordered" evidence="1">
    <location>
        <begin position="679"/>
        <end position="719"/>
    </location>
</feature>
<dbReference type="InterPro" id="IPR036259">
    <property type="entry name" value="MFS_trans_sf"/>
</dbReference>
<keyword evidence="2" id="KW-1133">Transmembrane helix</keyword>
<dbReference type="HOGENOM" id="CLU_384377_0_0_11"/>
<dbReference type="GO" id="GO:0006814">
    <property type="term" value="P:sodium ion transport"/>
    <property type="evidence" value="ECO:0007669"/>
    <property type="project" value="InterPro"/>
</dbReference>
<accession>A0A097IHW1</accession>
<dbReference type="eggNOG" id="COG2211">
    <property type="taxonomic scope" value="Bacteria"/>
</dbReference>
<dbReference type="NCBIfam" id="TIGR00792">
    <property type="entry name" value="gph"/>
    <property type="match status" value="1"/>
</dbReference>
<dbReference type="InterPro" id="IPR027417">
    <property type="entry name" value="P-loop_NTPase"/>
</dbReference>
<evidence type="ECO:0000256" key="1">
    <source>
        <dbReference type="SAM" id="MobiDB-lite"/>
    </source>
</evidence>
<reference evidence="3 4" key="1">
    <citation type="submission" date="2013-09" db="EMBL/GenBank/DDBJ databases">
        <title>Complete genome sequence of Corynebacterium doosanense CAU 212(T) (=DSM 45436(T)), isolated from activated sludge.</title>
        <authorList>
            <person name="Schaffert L."/>
            <person name="Albersmeier A."/>
            <person name="Kalinowski J."/>
            <person name="Ruckert C."/>
        </authorList>
    </citation>
    <scope>NUCLEOTIDE SEQUENCE [LARGE SCALE GENOMIC DNA]</scope>
    <source>
        <strain evidence="3 4">CAU 212</strain>
    </source>
</reference>
<dbReference type="CDD" id="cd17332">
    <property type="entry name" value="MFS_MelB_like"/>
    <property type="match status" value="1"/>
</dbReference>
<dbReference type="GO" id="GO:0005886">
    <property type="term" value="C:plasma membrane"/>
    <property type="evidence" value="ECO:0007669"/>
    <property type="project" value="TreeGrafter"/>
</dbReference>
<dbReference type="eggNOG" id="COG1102">
    <property type="taxonomic scope" value="Bacteria"/>
</dbReference>
<proteinExistence type="predicted"/>
<name>A0A097IHW1_9CORY</name>
<dbReference type="Gene3D" id="3.40.50.300">
    <property type="entry name" value="P-loop containing nucleotide triphosphate hydrolases"/>
    <property type="match status" value="1"/>
</dbReference>
<dbReference type="Pfam" id="PF13347">
    <property type="entry name" value="MFS_2"/>
    <property type="match status" value="1"/>
</dbReference>
<dbReference type="EMBL" id="CP006764">
    <property type="protein sequence ID" value="AIT61714.1"/>
    <property type="molecule type" value="Genomic_DNA"/>
</dbReference>
<feature type="transmembrane region" description="Helical" evidence="2">
    <location>
        <begin position="105"/>
        <end position="127"/>
    </location>
</feature>
<dbReference type="SUPFAM" id="SSF103473">
    <property type="entry name" value="MFS general substrate transporter"/>
    <property type="match status" value="1"/>
</dbReference>
<evidence type="ECO:0000313" key="3">
    <source>
        <dbReference type="EMBL" id="AIT61714.1"/>
    </source>
</evidence>
<feature type="transmembrane region" description="Helical" evidence="2">
    <location>
        <begin position="401"/>
        <end position="423"/>
    </location>
</feature>
<feature type="transmembrane region" description="Helical" evidence="2">
    <location>
        <begin position="148"/>
        <end position="166"/>
    </location>
</feature>
<feature type="transmembrane region" description="Helical" evidence="2">
    <location>
        <begin position="226"/>
        <end position="254"/>
    </location>
</feature>
<feature type="transmembrane region" description="Helical" evidence="2">
    <location>
        <begin position="291"/>
        <end position="309"/>
    </location>
</feature>
<feature type="transmembrane region" description="Helical" evidence="2">
    <location>
        <begin position="77"/>
        <end position="99"/>
    </location>
</feature>
<feature type="transmembrane region" description="Helical" evidence="2">
    <location>
        <begin position="315"/>
        <end position="336"/>
    </location>
</feature>
<organism evidence="3 4">
    <name type="scientific">Corynebacterium doosanense CAU 212 = DSM 45436</name>
    <dbReference type="NCBI Taxonomy" id="558173"/>
    <lineage>
        <taxon>Bacteria</taxon>
        <taxon>Bacillati</taxon>
        <taxon>Actinomycetota</taxon>
        <taxon>Actinomycetes</taxon>
        <taxon>Mycobacteriales</taxon>
        <taxon>Corynebacteriaceae</taxon>
        <taxon>Corynebacterium</taxon>
    </lineage>
</organism>
<dbReference type="GO" id="GO:0008643">
    <property type="term" value="P:carbohydrate transport"/>
    <property type="evidence" value="ECO:0007669"/>
    <property type="project" value="InterPro"/>
</dbReference>